<dbReference type="InterPro" id="IPR006311">
    <property type="entry name" value="TAT_signal"/>
</dbReference>
<evidence type="ECO:0000256" key="1">
    <source>
        <dbReference type="ARBA" id="ARBA00004196"/>
    </source>
</evidence>
<dbReference type="PROSITE" id="PS51318">
    <property type="entry name" value="TAT"/>
    <property type="match status" value="1"/>
</dbReference>
<dbReference type="NCBIfam" id="TIGR01409">
    <property type="entry name" value="TAT_signal_seq"/>
    <property type="match status" value="1"/>
</dbReference>
<dbReference type="RefSeq" id="WP_334484805.1">
    <property type="nucleotide sequence ID" value="NZ_JAZHRV010000001.1"/>
</dbReference>
<reference evidence="5 6" key="1">
    <citation type="submission" date="2024-02" db="EMBL/GenBank/DDBJ databases">
        <title>Adaptive strategies in a cosmopolitan and abundant soil bacterium.</title>
        <authorList>
            <person name="Carini P."/>
        </authorList>
    </citation>
    <scope>NUCLEOTIDE SEQUENCE [LARGE SCALE GENOMIC DNA]</scope>
    <source>
        <strain evidence="5 6">AZCC 1608</strain>
    </source>
</reference>
<proteinExistence type="inferred from homology"/>
<evidence type="ECO:0000313" key="6">
    <source>
        <dbReference type="Proteomes" id="UP001364224"/>
    </source>
</evidence>
<organism evidence="5 6">
    <name type="scientific">Bradyrhizobium algeriense</name>
    <dbReference type="NCBI Taxonomy" id="634784"/>
    <lineage>
        <taxon>Bacteria</taxon>
        <taxon>Pseudomonadati</taxon>
        <taxon>Pseudomonadota</taxon>
        <taxon>Alphaproteobacteria</taxon>
        <taxon>Hyphomicrobiales</taxon>
        <taxon>Nitrobacteraceae</taxon>
        <taxon>Bradyrhizobium</taxon>
    </lineage>
</organism>
<evidence type="ECO:0000259" key="4">
    <source>
        <dbReference type="Pfam" id="PF13407"/>
    </source>
</evidence>
<dbReference type="PANTHER" id="PTHR46847">
    <property type="entry name" value="D-ALLOSE-BINDING PERIPLASMIC PROTEIN-RELATED"/>
    <property type="match status" value="1"/>
</dbReference>
<evidence type="ECO:0000313" key="5">
    <source>
        <dbReference type="EMBL" id="MEH2558020.1"/>
    </source>
</evidence>
<evidence type="ECO:0000256" key="2">
    <source>
        <dbReference type="ARBA" id="ARBA00007639"/>
    </source>
</evidence>
<dbReference type="Gene3D" id="3.40.50.2300">
    <property type="match status" value="2"/>
</dbReference>
<dbReference type="SUPFAM" id="SSF53822">
    <property type="entry name" value="Periplasmic binding protein-like I"/>
    <property type="match status" value="1"/>
</dbReference>
<comment type="similarity">
    <text evidence="2">Belongs to the bacterial solute-binding protein 2 family.</text>
</comment>
<dbReference type="PANTHER" id="PTHR46847:SF1">
    <property type="entry name" value="D-ALLOSE-BINDING PERIPLASMIC PROTEIN-RELATED"/>
    <property type="match status" value="1"/>
</dbReference>
<gene>
    <name evidence="5" type="ORF">V1286_005549</name>
</gene>
<evidence type="ECO:0000256" key="3">
    <source>
        <dbReference type="ARBA" id="ARBA00022729"/>
    </source>
</evidence>
<dbReference type="CDD" id="cd01536">
    <property type="entry name" value="PBP1_ABC_sugar_binding-like"/>
    <property type="match status" value="1"/>
</dbReference>
<keyword evidence="6" id="KW-1185">Reference proteome</keyword>
<comment type="caution">
    <text evidence="5">The sequence shown here is derived from an EMBL/GenBank/DDBJ whole genome shotgun (WGS) entry which is preliminary data.</text>
</comment>
<dbReference type="Pfam" id="PF13407">
    <property type="entry name" value="Peripla_BP_4"/>
    <property type="match status" value="1"/>
</dbReference>
<feature type="domain" description="Periplasmic binding protein" evidence="4">
    <location>
        <begin position="49"/>
        <end position="281"/>
    </location>
</feature>
<dbReference type="InterPro" id="IPR028082">
    <property type="entry name" value="Peripla_BP_I"/>
</dbReference>
<dbReference type="EMBL" id="JAZHRV010000001">
    <property type="protein sequence ID" value="MEH2558020.1"/>
    <property type="molecule type" value="Genomic_DNA"/>
</dbReference>
<name>A0ABU8BHQ0_9BRAD</name>
<keyword evidence="3" id="KW-0732">Signal</keyword>
<dbReference type="Proteomes" id="UP001364224">
    <property type="component" value="Unassembled WGS sequence"/>
</dbReference>
<sequence length="338" mass="36097">MTDTLNSSRRDFLAGVSAGGATATFGALAFGEARAQAAAVRLDKPLKAAFSNGGLQSTWCAQGKAAAEYWGKLRNVDVTWFDGELDANKQRAAIDRMASQKWDFVAIQALGTGTLMEPVQKMIDASIPVIEMETVIAPASELSIYSHLGADNETMGRAVTRALVAKLDGQGKIIMTQGPLDHSAAQERARGFESVVKQFPGIEVLDTQAADWDLAKVTRLWEALLAKHARIDAAFFHSDDMALAAYDVMKARGRTSILIGGIDAMPPALDAVFEGRMFATVRNPSCLIHGGAILAGIAAVTAGNKPGINLPRRVITDGPVVTFENAAGVRWLQDQFLI</sequence>
<dbReference type="InterPro" id="IPR019546">
    <property type="entry name" value="TAT_signal_bac_arc"/>
</dbReference>
<dbReference type="InterPro" id="IPR025997">
    <property type="entry name" value="SBP_2_dom"/>
</dbReference>
<accession>A0ABU8BHQ0</accession>
<protein>
    <submittedName>
        <fullName evidence="5">Ribose transport system substrate-binding protein</fullName>
    </submittedName>
</protein>
<comment type="subcellular location">
    <subcellularLocation>
        <location evidence="1">Cell envelope</location>
    </subcellularLocation>
</comment>